<organism evidence="6 7">
    <name type="scientific">Acholeplasma laidlawii</name>
    <dbReference type="NCBI Taxonomy" id="2148"/>
    <lineage>
        <taxon>Bacteria</taxon>
        <taxon>Bacillati</taxon>
        <taxon>Mycoplasmatota</taxon>
        <taxon>Mollicutes</taxon>
        <taxon>Acholeplasmatales</taxon>
        <taxon>Acholeplasmataceae</taxon>
        <taxon>Acholeplasma</taxon>
    </lineage>
</organism>
<dbReference type="Pfam" id="PF05105">
    <property type="entry name" value="Phage_holin_4_1"/>
    <property type="match status" value="1"/>
</dbReference>
<protein>
    <submittedName>
        <fullName evidence="6">Phage holin family protein</fullName>
    </submittedName>
</protein>
<evidence type="ECO:0000256" key="2">
    <source>
        <dbReference type="ARBA" id="ARBA00022692"/>
    </source>
</evidence>
<comment type="caution">
    <text evidence="6">The sequence shown here is derived from an EMBL/GenBank/DDBJ whole genome shotgun (WGS) entry which is preliminary data.</text>
</comment>
<reference evidence="6 7" key="1">
    <citation type="submission" date="2019-07" db="EMBL/GenBank/DDBJ databases">
        <title>Genome sequence of Acholeplasma laidlawii strain with increased resistance to erythromycin.</title>
        <authorList>
            <person name="Medvedeva E.S."/>
            <person name="Baranova N.B."/>
            <person name="Siniagina M.N."/>
            <person name="Mouzykantov A."/>
            <person name="Chernova O.A."/>
            <person name="Chernov V.M."/>
        </authorList>
    </citation>
    <scope>NUCLEOTIDE SEQUENCE [LARGE SCALE GENOMIC DNA]</scope>
    <source>
        <strain evidence="6 7">PG8REry</strain>
    </source>
</reference>
<gene>
    <name evidence="6" type="ORF">FNV44_02475</name>
</gene>
<evidence type="ECO:0000256" key="3">
    <source>
        <dbReference type="ARBA" id="ARBA00022989"/>
    </source>
</evidence>
<feature type="transmembrane region" description="Helical" evidence="5">
    <location>
        <begin position="28"/>
        <end position="50"/>
    </location>
</feature>
<dbReference type="GO" id="GO:0016020">
    <property type="term" value="C:membrane"/>
    <property type="evidence" value="ECO:0007669"/>
    <property type="project" value="UniProtKB-SubCell"/>
</dbReference>
<evidence type="ECO:0000256" key="1">
    <source>
        <dbReference type="ARBA" id="ARBA00004141"/>
    </source>
</evidence>
<evidence type="ECO:0000313" key="6">
    <source>
        <dbReference type="EMBL" id="TRX99923.1"/>
    </source>
</evidence>
<keyword evidence="3 5" id="KW-1133">Transmembrane helix</keyword>
<sequence>MKVKYLILTIVGSLGSLASYLFGGFDKLLIALIIFMIIDFLSGLILAIVFKKSSKTKSGRVSSEAGIKGLAKKIFILFLVALAEQLDIVLGTNLVRDGAVIAFISMEGVSILENSTLAGLPVPRMIKNALEVLSKGEDKKDE</sequence>
<dbReference type="NCBIfam" id="TIGR01593">
    <property type="entry name" value="holin_tox_secr"/>
    <property type="match status" value="1"/>
</dbReference>
<proteinExistence type="predicted"/>
<evidence type="ECO:0000256" key="5">
    <source>
        <dbReference type="SAM" id="Phobius"/>
    </source>
</evidence>
<dbReference type="Proteomes" id="UP000315938">
    <property type="component" value="Unassembled WGS sequence"/>
</dbReference>
<dbReference type="OMA" id="WENGHII"/>
<dbReference type="AlphaFoldDB" id="A0A553II91"/>
<name>A0A553II91_ACHLA</name>
<dbReference type="EMBL" id="VKID01000001">
    <property type="protein sequence ID" value="TRX99923.1"/>
    <property type="molecule type" value="Genomic_DNA"/>
</dbReference>
<dbReference type="RefSeq" id="WP_012242576.1">
    <property type="nucleotide sequence ID" value="NZ_JACAOE010000001.1"/>
</dbReference>
<evidence type="ECO:0000313" key="7">
    <source>
        <dbReference type="Proteomes" id="UP000315938"/>
    </source>
</evidence>
<keyword evidence="4 5" id="KW-0472">Membrane</keyword>
<dbReference type="InterPro" id="IPR006480">
    <property type="entry name" value="Phage_holin_4_1"/>
</dbReference>
<accession>A0A553II91</accession>
<evidence type="ECO:0000256" key="4">
    <source>
        <dbReference type="ARBA" id="ARBA00023136"/>
    </source>
</evidence>
<comment type="subcellular location">
    <subcellularLocation>
        <location evidence="1">Membrane</location>
        <topology evidence="1">Multi-pass membrane protein</topology>
    </subcellularLocation>
</comment>
<keyword evidence="2 5" id="KW-0812">Transmembrane</keyword>
<dbReference type="GeneID" id="41338800"/>